<sequence length="575" mass="64468">MSGKHIKKVLVLNKSLEQVKPLSEYLANAGMTCDVLSSSSHEEATQLLESQPVDQVIIWQSDSGSISVEQAVKLCQAKEADVPCLAIIPEYSPDQIVNLMKFGIRDVVVDGQYEHLELVMGREADRVSNNETSLGQTASETASSDSVEEPEVIEEPDSNKSATPSVLTEVSKCLTSTAENRENKVFFVVEVMDWVALSYKYGKDNEVVIQDALQREFMRHLNSGAVCEVVEDKYFHILDNSPDISAEDIATKITQGLDQLFVDTADRSFQVGISMAVVPLKYSIASTDDVMARVEELLGNATELGFNKFDVYCPQADLERQAREGDAHALVQHALDNNGFRLLFQPVASLSGETEELYDVLLRVMDPGGKEVPAGRFIGAIDKTELAEKIDKWVILQTIKKLFDPKNREKKIHLFLHLSAATIQDKKFLPWLFLVIKKTKVQPEKLAFQFSEENMVRYKERAHQLIKGFKKIGCQTSLCQFGTTLNPMRIAQSVSTEYVKLSGKLTDELQKDQPEKEKDFQDMISQLQGQGKKTIVPNIESPNVMTKVWRTGSDFVQGYFLQKPKPDMDYDFTSG</sequence>
<evidence type="ECO:0000259" key="2">
    <source>
        <dbReference type="PROSITE" id="PS50883"/>
    </source>
</evidence>
<accession>A0ABT0PDQ4</accession>
<evidence type="ECO:0000313" key="4">
    <source>
        <dbReference type="Proteomes" id="UP001203338"/>
    </source>
</evidence>
<dbReference type="Gene3D" id="3.20.20.450">
    <property type="entry name" value="EAL domain"/>
    <property type="match status" value="1"/>
</dbReference>
<keyword evidence="4" id="KW-1185">Reference proteome</keyword>
<proteinExistence type="predicted"/>
<dbReference type="InterPro" id="IPR011006">
    <property type="entry name" value="CheY-like_superfamily"/>
</dbReference>
<reference evidence="3 4" key="1">
    <citation type="submission" date="2022-05" db="EMBL/GenBank/DDBJ databases">
        <authorList>
            <person name="Park J.-S."/>
        </authorList>
    </citation>
    <scope>NUCLEOTIDE SEQUENCE [LARGE SCALE GENOMIC DNA]</scope>
    <source>
        <strain evidence="3 4">2012CJ34-2</strain>
    </source>
</reference>
<feature type="domain" description="EAL" evidence="2">
    <location>
        <begin position="324"/>
        <end position="575"/>
    </location>
</feature>
<evidence type="ECO:0000256" key="1">
    <source>
        <dbReference type="SAM" id="MobiDB-lite"/>
    </source>
</evidence>
<dbReference type="RefSeq" id="WP_249698520.1">
    <property type="nucleotide sequence ID" value="NZ_JAMFLX010000006.1"/>
</dbReference>
<dbReference type="PANTHER" id="PTHR33121:SF23">
    <property type="entry name" value="CYCLIC DI-GMP PHOSPHODIESTERASE PDEB"/>
    <property type="match status" value="1"/>
</dbReference>
<dbReference type="SUPFAM" id="SSF52172">
    <property type="entry name" value="CheY-like"/>
    <property type="match status" value="1"/>
</dbReference>
<feature type="compositionally biased region" description="Polar residues" evidence="1">
    <location>
        <begin position="129"/>
        <end position="145"/>
    </location>
</feature>
<feature type="compositionally biased region" description="Acidic residues" evidence="1">
    <location>
        <begin position="146"/>
        <end position="156"/>
    </location>
</feature>
<dbReference type="InterPro" id="IPR001633">
    <property type="entry name" value="EAL_dom"/>
</dbReference>
<feature type="region of interest" description="Disordered" evidence="1">
    <location>
        <begin position="127"/>
        <end position="165"/>
    </location>
</feature>
<organism evidence="3 4">
    <name type="scientific">Parendozoicomonas callyspongiae</name>
    <dbReference type="NCBI Taxonomy" id="2942213"/>
    <lineage>
        <taxon>Bacteria</taxon>
        <taxon>Pseudomonadati</taxon>
        <taxon>Pseudomonadota</taxon>
        <taxon>Gammaproteobacteria</taxon>
        <taxon>Oceanospirillales</taxon>
        <taxon>Endozoicomonadaceae</taxon>
        <taxon>Parendozoicomonas</taxon>
    </lineage>
</organism>
<dbReference type="SUPFAM" id="SSF141868">
    <property type="entry name" value="EAL domain-like"/>
    <property type="match status" value="1"/>
</dbReference>
<dbReference type="InterPro" id="IPR035919">
    <property type="entry name" value="EAL_sf"/>
</dbReference>
<dbReference type="PROSITE" id="PS50883">
    <property type="entry name" value="EAL"/>
    <property type="match status" value="1"/>
</dbReference>
<dbReference type="PANTHER" id="PTHR33121">
    <property type="entry name" value="CYCLIC DI-GMP PHOSPHODIESTERASE PDEF"/>
    <property type="match status" value="1"/>
</dbReference>
<protein>
    <submittedName>
        <fullName evidence="3">EAL domain-containing protein</fullName>
    </submittedName>
</protein>
<dbReference type="EMBL" id="JAMFLX010000006">
    <property type="protein sequence ID" value="MCL6269490.1"/>
    <property type="molecule type" value="Genomic_DNA"/>
</dbReference>
<dbReference type="Proteomes" id="UP001203338">
    <property type="component" value="Unassembled WGS sequence"/>
</dbReference>
<comment type="caution">
    <text evidence="3">The sequence shown here is derived from an EMBL/GenBank/DDBJ whole genome shotgun (WGS) entry which is preliminary data.</text>
</comment>
<dbReference type="SMART" id="SM00052">
    <property type="entry name" value="EAL"/>
    <property type="match status" value="1"/>
</dbReference>
<dbReference type="Pfam" id="PF00563">
    <property type="entry name" value="EAL"/>
    <property type="match status" value="1"/>
</dbReference>
<dbReference type="InterPro" id="IPR050706">
    <property type="entry name" value="Cyclic-di-GMP_PDE-like"/>
</dbReference>
<gene>
    <name evidence="3" type="ORF">M3P05_05990</name>
</gene>
<evidence type="ECO:0000313" key="3">
    <source>
        <dbReference type="EMBL" id="MCL6269490.1"/>
    </source>
</evidence>
<name>A0ABT0PDQ4_9GAMM</name>
<dbReference type="CDD" id="cd01948">
    <property type="entry name" value="EAL"/>
    <property type="match status" value="1"/>
</dbReference>